<dbReference type="Gene3D" id="3.40.220.10">
    <property type="entry name" value="Leucine Aminopeptidase, subunit E, domain 1"/>
    <property type="match status" value="1"/>
</dbReference>
<evidence type="ECO:0000313" key="3">
    <source>
        <dbReference type="EMBL" id="MFC3890579.1"/>
    </source>
</evidence>
<comment type="caution">
    <text evidence="3">The sequence shown here is derived from an EMBL/GenBank/DDBJ whole genome shotgun (WGS) entry which is preliminary data.</text>
</comment>
<evidence type="ECO:0000259" key="2">
    <source>
        <dbReference type="Pfam" id="PF24096"/>
    </source>
</evidence>
<proteinExistence type="predicted"/>
<keyword evidence="4" id="KW-1185">Reference proteome</keyword>
<dbReference type="SUPFAM" id="SSF53474">
    <property type="entry name" value="alpha/beta-Hydrolases"/>
    <property type="match status" value="1"/>
</dbReference>
<reference evidence="4" key="1">
    <citation type="journal article" date="2019" name="Int. J. Syst. Evol. Microbiol.">
        <title>The Global Catalogue of Microorganisms (GCM) 10K type strain sequencing project: providing services to taxonomists for standard genome sequencing and annotation.</title>
        <authorList>
            <consortium name="The Broad Institute Genomics Platform"/>
            <consortium name="The Broad Institute Genome Sequencing Center for Infectious Disease"/>
            <person name="Wu L."/>
            <person name="Ma J."/>
        </authorList>
    </citation>
    <scope>NUCLEOTIDE SEQUENCE [LARGE SCALE GENOMIC DNA]</scope>
    <source>
        <strain evidence="4">CGMCC 4.7405</strain>
    </source>
</reference>
<accession>A0ABV8BNE6</accession>
<dbReference type="Gene3D" id="3.40.50.1820">
    <property type="entry name" value="alpha/beta hydrolase"/>
    <property type="match status" value="1"/>
</dbReference>
<dbReference type="InterPro" id="IPR046880">
    <property type="entry name" value="TPR-S"/>
</dbReference>
<dbReference type="InterPro" id="IPR024983">
    <property type="entry name" value="CHAT_dom"/>
</dbReference>
<dbReference type="Proteomes" id="UP001595690">
    <property type="component" value="Unassembled WGS sequence"/>
</dbReference>
<protein>
    <submittedName>
        <fullName evidence="3">CHAT domain-containing protein</fullName>
    </submittedName>
</protein>
<dbReference type="InterPro" id="IPR029058">
    <property type="entry name" value="AB_hydrolase_fold"/>
</dbReference>
<dbReference type="Pfam" id="PF24096">
    <property type="entry name" value="DUF7379"/>
    <property type="match status" value="1"/>
</dbReference>
<evidence type="ECO:0000259" key="1">
    <source>
        <dbReference type="Pfam" id="PF12770"/>
    </source>
</evidence>
<sequence>MAEFTVQGRPAEEPAGRDEFAELYGGDVGYVVRREVDVAGVSRGDTSPVLLSGDDDDVVEVADTDGVVSFYRAATLVDQARRGATRGAAQGPLDVTPFLGERSRDGGSRVANVRRSKITLPPGVTKALSDLDSEIGPVLTRSGVLGGAGVIAGRLSGFVLTPAAKKAVETITNWIDAPVADEAEESVRRRKPKIRGVYTVDENLLLEKEGRKPVPDSEKPYLVLLHGTFSHTEAAFGKLRGTREWERIVDRYEGRVLAFEHATLGKTPAQNALDAAKDLPDAPLHLVSHSRGGLVGEVLSYAARHEPSFAAYAGVPDHPDHQALRDLRDNLAGRRLRVERFVRVACPAMGTTLASGRIDRWASFLFNVFNLVPVLRDTGIAALIKKFLLTMLEQRTDPRVMPGLEAQMPESPFLRMLLAAPPLADGLGSIAGDVQGRGVLNRLMVQGADLFYGENHDFVVPTSSMSGGVSREASQRAFFQGPAVNHGGYFANEDSRQALENWLAGNGAQGFETPPPPQWPVKRGGTTEVTGQVLLVPDLFGSTLMRENQLVWPNLTELVGHGPEEVLTDGEAKPGRLVDGYSLLSSALAGQHHVTPCQFDWRRELDELAADLADKLLDGTPHVVAHGAGCLVLLAALSSEPLRSEWNRAGGRAVLLGPPLEGSWLVRARLEGKDEFTAALALLDHTADATRVAEWLKDWPILEDLLPEEGAERRKRLIPPSWTGITAVYGSAEQTVCGANKDGGYDVSPNGDGFAPCPSDRLDGPARWYALVPHADLPSDPDTVSAVLDLLAGRRPSKLLTAPTAKPGASGPLTDPRGLLVLPTADELVRLAWGGGRSATRRRVLKVGVVHGDLRWEEGAVLVGHQDGTPISGAEKALDAHLKGALERRAAFRQYPGRLGTCEVFESSGGPAAMVIGLGDAGDLTPGALTAGVTQAVLRLAAIQEDRTAEGESPAPLSISAVLVGTALVPPMPVENSLTSIVSGVRQANRRLDDLRSRVVIDELRIVEMYEERAIQATKAAVRLAQTLDVKGGEVVVERRMLTGFDGKPGAPSAYREGIWRTVRIVAEDSGGDAQRLGALSFTSIGRSARAEQRVNTAQRKLLDALVAEAIADHQPDEQLYNTLYELLVPNSLKGQGYGSENLLLVIDEEAGALPLEMLASRSHDLDVQPLAVEVGVIRRLETRTFAETTIRPSSGHAALVIGDPAGTGMPPLPAARDEAKKVANLLRTKGYEVTSIIAGVDDDDDVVPILNALFRHEYRIVHIAGHGHFDAKDPSRSGVIIGKDVYLGALEIAKMRTTPDVVFLNCCHLGAMQLPDQGTPRADRLASSISRQLIENGVRSVIAAGWAVEDKAAHRFATTIYDELLDGGELGIASLNARKAVWEHHRSTNTWGAYQVYGPPAFRLDPAVGGTAQREELVAPRELADELAALKRRAEDAPDVVATALAKELEALLESTPKEWLRGHELSAVGDVWALLARYKEAVEYYEKAQNDWDASGAVRSFEQLLNVRAKWAVERIQHPDDPGPEATELLDRAARSADLLLQLGETPERYSLKASVERRRALCVACDPGKLTDALAEARDNYQRAVDLHRERYGSIYFYPALNAVVLGWLAHQRDDTQPFAEEDARKLIAGSVAAARAERRPDFWSRVTPADAKLAEALVSGELVKNEDAVAEEYFRAFAQSSLRARAAVIEHIDLAVCALTPLAAAKEISEALKRLKKRLAAWSPQ</sequence>
<dbReference type="Pfam" id="PF20308">
    <property type="entry name" value="TPR-S"/>
    <property type="match status" value="1"/>
</dbReference>
<organism evidence="3 4">
    <name type="scientific">Lentzea rhizosphaerae</name>
    <dbReference type="NCBI Taxonomy" id="2041025"/>
    <lineage>
        <taxon>Bacteria</taxon>
        <taxon>Bacillati</taxon>
        <taxon>Actinomycetota</taxon>
        <taxon>Actinomycetes</taxon>
        <taxon>Pseudonocardiales</taxon>
        <taxon>Pseudonocardiaceae</taxon>
        <taxon>Lentzea</taxon>
    </lineage>
</organism>
<dbReference type="RefSeq" id="WP_382368669.1">
    <property type="nucleotide sequence ID" value="NZ_JBHRZI010000005.1"/>
</dbReference>
<feature type="domain" description="DUF7379" evidence="2">
    <location>
        <begin position="222"/>
        <end position="300"/>
    </location>
</feature>
<dbReference type="SUPFAM" id="SSF52949">
    <property type="entry name" value="Macro domain-like"/>
    <property type="match status" value="1"/>
</dbReference>
<dbReference type="EMBL" id="JBHRZI010000005">
    <property type="protein sequence ID" value="MFC3890579.1"/>
    <property type="molecule type" value="Genomic_DNA"/>
</dbReference>
<evidence type="ECO:0000313" key="4">
    <source>
        <dbReference type="Proteomes" id="UP001595690"/>
    </source>
</evidence>
<dbReference type="Pfam" id="PF12770">
    <property type="entry name" value="CHAT"/>
    <property type="match status" value="1"/>
</dbReference>
<dbReference type="InterPro" id="IPR043472">
    <property type="entry name" value="Macro_dom-like"/>
</dbReference>
<feature type="domain" description="CHAT" evidence="1">
    <location>
        <begin position="1119"/>
        <end position="1399"/>
    </location>
</feature>
<dbReference type="InterPro" id="IPR055803">
    <property type="entry name" value="DUF7379"/>
</dbReference>
<gene>
    <name evidence="3" type="ORF">ACFOWZ_03780</name>
</gene>
<name>A0ABV8BNE6_9PSEU</name>